<evidence type="ECO:0000313" key="2">
    <source>
        <dbReference type="EMBL" id="MBA2897142.1"/>
    </source>
</evidence>
<dbReference type="InterPro" id="IPR052336">
    <property type="entry name" value="MlaD_Phospholipid_Transporter"/>
</dbReference>
<dbReference type="AlphaFoldDB" id="A0A7W0HVK7"/>
<feature type="domain" description="Mce/MlaD" evidence="1">
    <location>
        <begin position="32"/>
        <end position="103"/>
    </location>
</feature>
<dbReference type="Pfam" id="PF02470">
    <property type="entry name" value="MlaD"/>
    <property type="match status" value="1"/>
</dbReference>
<dbReference type="PANTHER" id="PTHR33371:SF16">
    <property type="entry name" value="MCE-FAMILY PROTEIN MCE3F"/>
    <property type="match status" value="1"/>
</dbReference>
<protein>
    <submittedName>
        <fullName evidence="2">Phospholipid/cholesterol/gamma-HCH transport system substrate-binding protein</fullName>
    </submittedName>
</protein>
<dbReference type="GO" id="GO:0005576">
    <property type="term" value="C:extracellular region"/>
    <property type="evidence" value="ECO:0007669"/>
    <property type="project" value="TreeGrafter"/>
</dbReference>
<gene>
    <name evidence="2" type="ORF">HNR30_008538</name>
</gene>
<dbReference type="PANTHER" id="PTHR33371">
    <property type="entry name" value="INTERMEMBRANE PHOSPHOLIPID TRANSPORT SYSTEM BINDING PROTEIN MLAD-RELATED"/>
    <property type="match status" value="1"/>
</dbReference>
<keyword evidence="3" id="KW-1185">Reference proteome</keyword>
<dbReference type="RefSeq" id="WP_181615853.1">
    <property type="nucleotide sequence ID" value="NZ_BAABAM010000010.1"/>
</dbReference>
<evidence type="ECO:0000313" key="3">
    <source>
        <dbReference type="Proteomes" id="UP000530928"/>
    </source>
</evidence>
<dbReference type="EMBL" id="JACDUR010000010">
    <property type="protein sequence ID" value="MBA2897142.1"/>
    <property type="molecule type" value="Genomic_DNA"/>
</dbReference>
<comment type="caution">
    <text evidence="2">The sequence shown here is derived from an EMBL/GenBank/DDBJ whole genome shotgun (WGS) entry which is preliminary data.</text>
</comment>
<dbReference type="Proteomes" id="UP000530928">
    <property type="component" value="Unassembled WGS sequence"/>
</dbReference>
<dbReference type="InterPro" id="IPR003399">
    <property type="entry name" value="Mce/MlaD"/>
</dbReference>
<evidence type="ECO:0000259" key="1">
    <source>
        <dbReference type="Pfam" id="PF02470"/>
    </source>
</evidence>
<name>A0A7W0HVK7_9ACTN</name>
<proteinExistence type="predicted"/>
<reference evidence="2 3" key="1">
    <citation type="submission" date="2020-07" db="EMBL/GenBank/DDBJ databases">
        <title>Genomic Encyclopedia of Type Strains, Phase IV (KMG-IV): sequencing the most valuable type-strain genomes for metagenomic binning, comparative biology and taxonomic classification.</title>
        <authorList>
            <person name="Goeker M."/>
        </authorList>
    </citation>
    <scope>NUCLEOTIDE SEQUENCE [LARGE SCALE GENOMIC DNA]</scope>
    <source>
        <strain evidence="2 3">DSM 45533</strain>
    </source>
</reference>
<organism evidence="2 3">
    <name type="scientific">Nonomuraea soli</name>
    <dbReference type="NCBI Taxonomy" id="1032476"/>
    <lineage>
        <taxon>Bacteria</taxon>
        <taxon>Bacillati</taxon>
        <taxon>Actinomycetota</taxon>
        <taxon>Actinomycetes</taxon>
        <taxon>Streptosporangiales</taxon>
        <taxon>Streptosporangiaceae</taxon>
        <taxon>Nonomuraea</taxon>
    </lineage>
</organism>
<sequence>MRLKLLIFLVVTVTATAYTLVEYARVLPGGRLVAVDLAETGGLFENAEVTYRGVPAGRVESLRLTADGVRARLRLEIPVPAAGTLAVVANRSGVGEQYLDLRPASTAGPYLADGDVIPRERTRLPVSTARLLESADGLLRSVDPRDVETVVTELQQALDGPHLRRLLEAGSTLVDSAAGVLPETVSLVRHGETVLRTQRELGGELKAFARDLSAFTDDLEARHLDGAIDASVAVVPPVEKLVDGVSPHLRPLLTNLVIGGQTASARAHALRQLMIGYPAGIAGAFTVVQEDGLHFGLNLNLNVPPPCREGYLVERRYPQDTSVRAARLDTHCKAPRPSETAVRGSRNVPDPLPTPGIPGLRAWLAGYDPVTWRDGS</sequence>
<accession>A0A7W0HVK7</accession>